<organism evidence="2 3">
    <name type="scientific">Aldrovandia affinis</name>
    <dbReference type="NCBI Taxonomy" id="143900"/>
    <lineage>
        <taxon>Eukaryota</taxon>
        <taxon>Metazoa</taxon>
        <taxon>Chordata</taxon>
        <taxon>Craniata</taxon>
        <taxon>Vertebrata</taxon>
        <taxon>Euteleostomi</taxon>
        <taxon>Actinopterygii</taxon>
        <taxon>Neopterygii</taxon>
        <taxon>Teleostei</taxon>
        <taxon>Notacanthiformes</taxon>
        <taxon>Halosauridae</taxon>
        <taxon>Aldrovandia</taxon>
    </lineage>
</organism>
<evidence type="ECO:0000256" key="1">
    <source>
        <dbReference type="SAM" id="MobiDB-lite"/>
    </source>
</evidence>
<evidence type="ECO:0000313" key="3">
    <source>
        <dbReference type="Proteomes" id="UP001221898"/>
    </source>
</evidence>
<evidence type="ECO:0000313" key="2">
    <source>
        <dbReference type="EMBL" id="KAJ8414463.1"/>
    </source>
</evidence>
<dbReference type="Proteomes" id="UP001221898">
    <property type="component" value="Unassembled WGS sequence"/>
</dbReference>
<dbReference type="AlphaFoldDB" id="A0AAD7WZA9"/>
<dbReference type="EMBL" id="JAINUG010000013">
    <property type="protein sequence ID" value="KAJ8414463.1"/>
    <property type="molecule type" value="Genomic_DNA"/>
</dbReference>
<keyword evidence="3" id="KW-1185">Reference proteome</keyword>
<name>A0AAD7WZA9_9TELE</name>
<sequence length="119" mass="13210">MSSGSFVTDSHKFVKMPTRFQLLDIRIIILFQGHTRYGMTTLTHLEVVLRRASIGVSNLLGSPYTRPAPKSFQLPHLSSARPRSASGGGWTSMRRCQPGMQRSVPGPGYQMVQILINPL</sequence>
<proteinExistence type="predicted"/>
<reference evidence="2" key="1">
    <citation type="journal article" date="2023" name="Science">
        <title>Genome structures resolve the early diversification of teleost fishes.</title>
        <authorList>
            <person name="Parey E."/>
            <person name="Louis A."/>
            <person name="Montfort J."/>
            <person name="Bouchez O."/>
            <person name="Roques C."/>
            <person name="Iampietro C."/>
            <person name="Lluch J."/>
            <person name="Castinel A."/>
            <person name="Donnadieu C."/>
            <person name="Desvignes T."/>
            <person name="Floi Bucao C."/>
            <person name="Jouanno E."/>
            <person name="Wen M."/>
            <person name="Mejri S."/>
            <person name="Dirks R."/>
            <person name="Jansen H."/>
            <person name="Henkel C."/>
            <person name="Chen W.J."/>
            <person name="Zahm M."/>
            <person name="Cabau C."/>
            <person name="Klopp C."/>
            <person name="Thompson A.W."/>
            <person name="Robinson-Rechavi M."/>
            <person name="Braasch I."/>
            <person name="Lecointre G."/>
            <person name="Bobe J."/>
            <person name="Postlethwait J.H."/>
            <person name="Berthelot C."/>
            <person name="Roest Crollius H."/>
            <person name="Guiguen Y."/>
        </authorList>
    </citation>
    <scope>NUCLEOTIDE SEQUENCE</scope>
    <source>
        <strain evidence="2">NC1722</strain>
    </source>
</reference>
<gene>
    <name evidence="2" type="ORF">AAFF_G00053330</name>
</gene>
<protein>
    <submittedName>
        <fullName evidence="2">Uncharacterized protein</fullName>
    </submittedName>
</protein>
<feature type="region of interest" description="Disordered" evidence="1">
    <location>
        <begin position="71"/>
        <end position="96"/>
    </location>
</feature>
<comment type="caution">
    <text evidence="2">The sequence shown here is derived from an EMBL/GenBank/DDBJ whole genome shotgun (WGS) entry which is preliminary data.</text>
</comment>
<accession>A0AAD7WZA9</accession>